<keyword evidence="2" id="KW-0961">Cell wall biogenesis/degradation</keyword>
<dbReference type="GO" id="GO:0009252">
    <property type="term" value="P:peptidoglycan biosynthetic process"/>
    <property type="evidence" value="ECO:0007669"/>
    <property type="project" value="UniProtKB-UniRule"/>
</dbReference>
<gene>
    <name evidence="2" type="primary">gatD</name>
    <name evidence="4" type="ORF">DF223_01485</name>
</gene>
<sequence length="246" mass="25810">MTISVLELYPAHLSLNGDVGNRTALVRRMRLAGLDVAEHAYNPGDELPETPDIVTIGTGTSSAQRSLGFDIARIAPRLAEWSADGVVIFAAGAGFHLLSGSVRFGSDEVLPGAGVFAGSVDSSRPRTITEAFAVESDFGLLVGTENHTSVFVGRPDQKPLGRVRNGVGNGDGTDGAVVFNSYGTHLHGPALVLNPALADHLIALAASRAGEDYVKNDEHVALDKTVELARSILINKLPAGVQKPRD</sequence>
<dbReference type="InterPro" id="IPR043702">
    <property type="entry name" value="Lipid_II_synth_GatD"/>
</dbReference>
<evidence type="ECO:0000256" key="2">
    <source>
        <dbReference type="HAMAP-Rule" id="MF_02213"/>
    </source>
</evidence>
<comment type="caution">
    <text evidence="4">The sequence shown here is derived from an EMBL/GenBank/DDBJ whole genome shotgun (WGS) entry which is preliminary data.</text>
</comment>
<comment type="catalytic activity">
    <reaction evidence="2">
        <text>beta-D-GlcNAc-(1-&gt;4)-Mur2Ac(oyl-L-Ala-gamma-D-Glu-L-Lys-D-Ala-D-Ala)-di-trans,octa-cis-undecaprenyl diphosphate + L-glutamine + ATP + H2O = beta-D-GlcNAc-(1-&gt;4)-Mur2Ac(oyl-L-Ala-D-isoglutaminyl-L-Lys-D-Ala-D-Ala)-di-trans,octa-cis-undecaprenyl diphosphate + L-glutamate + ADP + phosphate + H(+)</text>
        <dbReference type="Rhea" id="RHEA:57928"/>
        <dbReference type="ChEBI" id="CHEBI:15377"/>
        <dbReference type="ChEBI" id="CHEBI:15378"/>
        <dbReference type="ChEBI" id="CHEBI:29985"/>
        <dbReference type="ChEBI" id="CHEBI:30616"/>
        <dbReference type="ChEBI" id="CHEBI:43474"/>
        <dbReference type="ChEBI" id="CHEBI:58359"/>
        <dbReference type="ChEBI" id="CHEBI:60033"/>
        <dbReference type="ChEBI" id="CHEBI:62233"/>
        <dbReference type="ChEBI" id="CHEBI:456216"/>
        <dbReference type="EC" id="6.3.5.13"/>
    </reaction>
</comment>
<feature type="active site" evidence="2">
    <location>
        <position position="187"/>
    </location>
</feature>
<dbReference type="EC" id="6.3.5.13" evidence="2"/>
<keyword evidence="5" id="KW-1185">Reference proteome</keyword>
<dbReference type="Pfam" id="PF07685">
    <property type="entry name" value="GATase_3"/>
    <property type="match status" value="1"/>
</dbReference>
<protein>
    <recommendedName>
        <fullName evidence="2">Lipid II isoglutaminyl synthase (glutamine-hydrolyzing) subunit GatD</fullName>
        <ecNumber evidence="2">6.3.5.13</ecNumber>
    </recommendedName>
    <alternativeName>
        <fullName evidence="2">Lipid II isoglutaminyl synthase glutaminase subunit</fullName>
        <ecNumber evidence="2">3.5.1.2</ecNumber>
    </alternativeName>
</protein>
<comment type="function">
    <text evidence="2">The lipid II isoglutaminyl synthase complex catalyzes the formation of alpha-D-isoglutamine in the cell wall lipid II stem peptide. The GatD subunit catalyzes the hydrolysis of glutamine to glutamate and ammonia. The resulting ammonia molecule is channeled to the active site of MurT.</text>
</comment>
<evidence type="ECO:0000256" key="1">
    <source>
        <dbReference type="ARBA" id="ARBA00022962"/>
    </source>
</evidence>
<keyword evidence="2" id="KW-0378">Hydrolase</keyword>
<dbReference type="Proteomes" id="UP000244962">
    <property type="component" value="Unassembled WGS sequence"/>
</dbReference>
<dbReference type="InterPro" id="IPR011698">
    <property type="entry name" value="GATase_3"/>
</dbReference>
<keyword evidence="2" id="KW-0573">Peptidoglycan synthesis</keyword>
<dbReference type="EC" id="3.5.1.2" evidence="2"/>
<comment type="similarity">
    <text evidence="2">Belongs to the CobB/CobQ family. GatD subfamily.</text>
</comment>
<dbReference type="GO" id="GO:0004359">
    <property type="term" value="F:glutaminase activity"/>
    <property type="evidence" value="ECO:0007669"/>
    <property type="project" value="UniProtKB-UniRule"/>
</dbReference>
<keyword evidence="2" id="KW-0133">Cell shape</keyword>
<dbReference type="AlphaFoldDB" id="A0A2U1TGP0"/>
<proteinExistence type="inferred from homology"/>
<dbReference type="EMBL" id="QEFB01000001">
    <property type="protein sequence ID" value="PWC08057.1"/>
    <property type="molecule type" value="Genomic_DNA"/>
</dbReference>
<feature type="binding site" evidence="2">
    <location>
        <position position="126"/>
    </location>
    <ligand>
        <name>substrate</name>
    </ligand>
</feature>
<comment type="caution">
    <text evidence="2">Lacks conserved residue(s) required for the propagation of feature annotation.</text>
</comment>
<comment type="subunit">
    <text evidence="2">Forms a heterodimer with MurT.</text>
</comment>
<dbReference type="RefSeq" id="WP_108961944.1">
    <property type="nucleotide sequence ID" value="NZ_QEFB01000001.1"/>
</dbReference>
<evidence type="ECO:0000259" key="3">
    <source>
        <dbReference type="Pfam" id="PF07685"/>
    </source>
</evidence>
<name>A0A2U1TGP0_9MICO</name>
<evidence type="ECO:0000313" key="5">
    <source>
        <dbReference type="Proteomes" id="UP000244962"/>
    </source>
</evidence>
<keyword evidence="2" id="KW-0436">Ligase</keyword>
<keyword evidence="1 2" id="KW-0315">Glutamine amidotransferase</keyword>
<reference evidence="5" key="1">
    <citation type="submission" date="2018-04" db="EMBL/GenBank/DDBJ databases">
        <authorList>
            <person name="Liu S."/>
            <person name="Wang Z."/>
            <person name="Li J."/>
        </authorList>
    </citation>
    <scope>NUCLEOTIDE SEQUENCE [LARGE SCALE GENOMIC DNA]</scope>
    <source>
        <strain evidence="5">622</strain>
    </source>
</reference>
<accession>A0A2U1TGP0</accession>
<dbReference type="GO" id="GO:0140282">
    <property type="term" value="F:carbon-nitrogen ligase activity on lipid II"/>
    <property type="evidence" value="ECO:0007669"/>
    <property type="project" value="UniProtKB-UniRule"/>
</dbReference>
<dbReference type="GO" id="GO:0071555">
    <property type="term" value="P:cell wall organization"/>
    <property type="evidence" value="ECO:0007669"/>
    <property type="project" value="UniProtKB-KW"/>
</dbReference>
<evidence type="ECO:0000313" key="4">
    <source>
        <dbReference type="EMBL" id="PWC08057.1"/>
    </source>
</evidence>
<feature type="domain" description="CobB/CobQ-like glutamine amidotransferase" evidence="3">
    <location>
        <begin position="41"/>
        <end position="190"/>
    </location>
</feature>
<organism evidence="4 5">
    <name type="scientific">Mycetocola zhujimingii</name>
    <dbReference type="NCBI Taxonomy" id="2079792"/>
    <lineage>
        <taxon>Bacteria</taxon>
        <taxon>Bacillati</taxon>
        <taxon>Actinomycetota</taxon>
        <taxon>Actinomycetes</taxon>
        <taxon>Micrococcales</taxon>
        <taxon>Microbacteriaceae</taxon>
        <taxon>Mycetocola</taxon>
    </lineage>
</organism>
<dbReference type="UniPathway" id="UPA00219"/>
<comment type="pathway">
    <text evidence="2">Cell wall biogenesis; peptidoglycan biosynthesis.</text>
</comment>
<comment type="catalytic activity">
    <reaction evidence="2">
        <text>L-glutamine + H2O = L-glutamate + NH4(+)</text>
        <dbReference type="Rhea" id="RHEA:15889"/>
        <dbReference type="ChEBI" id="CHEBI:15377"/>
        <dbReference type="ChEBI" id="CHEBI:28938"/>
        <dbReference type="ChEBI" id="CHEBI:29985"/>
        <dbReference type="ChEBI" id="CHEBI:58359"/>
        <dbReference type="EC" id="3.5.1.2"/>
    </reaction>
</comment>
<dbReference type="GO" id="GO:0008360">
    <property type="term" value="P:regulation of cell shape"/>
    <property type="evidence" value="ECO:0007669"/>
    <property type="project" value="UniProtKB-KW"/>
</dbReference>
<dbReference type="HAMAP" id="MF_02213">
    <property type="entry name" value="Lipid_II_synth_GatD"/>
    <property type="match status" value="1"/>
</dbReference>